<organism evidence="1 2">
    <name type="scientific">Streptomyces termitum</name>
    <dbReference type="NCBI Taxonomy" id="67368"/>
    <lineage>
        <taxon>Bacteria</taxon>
        <taxon>Bacillati</taxon>
        <taxon>Actinomycetota</taxon>
        <taxon>Actinomycetes</taxon>
        <taxon>Kitasatosporales</taxon>
        <taxon>Streptomycetaceae</taxon>
        <taxon>Streptomyces</taxon>
    </lineage>
</organism>
<dbReference type="EMBL" id="BMUL01000017">
    <property type="protein sequence ID" value="GHB03027.1"/>
    <property type="molecule type" value="Genomic_DNA"/>
</dbReference>
<dbReference type="Proteomes" id="UP000644020">
    <property type="component" value="Unassembled WGS sequence"/>
</dbReference>
<gene>
    <name evidence="1" type="ORF">GCM10010305_52850</name>
</gene>
<evidence type="ECO:0000313" key="2">
    <source>
        <dbReference type="Proteomes" id="UP000644020"/>
    </source>
</evidence>
<keyword evidence="2" id="KW-1185">Reference proteome</keyword>
<dbReference type="RefSeq" id="WP_189981832.1">
    <property type="nucleotide sequence ID" value="NZ_BMUL01000017.1"/>
</dbReference>
<accession>A0A918T884</accession>
<protein>
    <recommendedName>
        <fullName evidence="3">Lipoprotein</fullName>
    </recommendedName>
</protein>
<dbReference type="PROSITE" id="PS51257">
    <property type="entry name" value="PROKAR_LIPOPROTEIN"/>
    <property type="match status" value="1"/>
</dbReference>
<reference evidence="1" key="1">
    <citation type="journal article" date="2014" name="Int. J. Syst. Evol. Microbiol.">
        <title>Complete genome sequence of Corynebacterium casei LMG S-19264T (=DSM 44701T), isolated from a smear-ripened cheese.</title>
        <authorList>
            <consortium name="US DOE Joint Genome Institute (JGI-PGF)"/>
            <person name="Walter F."/>
            <person name="Albersmeier A."/>
            <person name="Kalinowski J."/>
            <person name="Ruckert C."/>
        </authorList>
    </citation>
    <scope>NUCLEOTIDE SEQUENCE</scope>
    <source>
        <strain evidence="1">JCM 4518</strain>
    </source>
</reference>
<dbReference type="AlphaFoldDB" id="A0A918T884"/>
<proteinExistence type="predicted"/>
<name>A0A918T884_9ACTN</name>
<reference evidence="1" key="2">
    <citation type="submission" date="2020-09" db="EMBL/GenBank/DDBJ databases">
        <authorList>
            <person name="Sun Q."/>
            <person name="Ohkuma M."/>
        </authorList>
    </citation>
    <scope>NUCLEOTIDE SEQUENCE</scope>
    <source>
        <strain evidence="1">JCM 4518</strain>
    </source>
</reference>
<evidence type="ECO:0000313" key="1">
    <source>
        <dbReference type="EMBL" id="GHB03027.1"/>
    </source>
</evidence>
<comment type="caution">
    <text evidence="1">The sequence shown here is derived from an EMBL/GenBank/DDBJ whole genome shotgun (WGS) entry which is preliminary data.</text>
</comment>
<sequence length="370" mass="39232">MRLSSYVRKAAMGVAAIPLLAGCAGEQGAGGAVERVAENPASEQAVKRPASWTDLPVRTGARDVVHRSYEVRITVKSLVRGSEEDMRGARVDGELKGMVPHYLTFEVTNTGRKEIPDAYMVDSDLALNGTDWTRGEKVYVSGGRPGGVDLPCADTAPKTLAPGDSYDTCVAYALPGGVGVLSLTHNADGYLDEGGPVATWPVEGGLKAASAGLAEPDDVVRVRWDAGENGVLTGKDVLELPAKLVSVRRGSAADLAGLDLDLNENERRGVPYYVSVSYTNTGTKDLYADQADHVRLLTEGGRQIRGKTSFVLDTKIPGCPSDWVARMIPPGDSVTECSIHLVTDNGDKPFAVGFAEAGRPGLVTWRAPLR</sequence>
<evidence type="ECO:0008006" key="3">
    <source>
        <dbReference type="Google" id="ProtNLM"/>
    </source>
</evidence>